<feature type="signal peptide" evidence="1">
    <location>
        <begin position="1"/>
        <end position="27"/>
    </location>
</feature>
<proteinExistence type="predicted"/>
<organism evidence="2 3">
    <name type="scientific">Candidatus Woesebacteria bacterium RBG_13_36_22</name>
    <dbReference type="NCBI Taxonomy" id="1802478"/>
    <lineage>
        <taxon>Bacteria</taxon>
        <taxon>Candidatus Woeseibacteriota</taxon>
    </lineage>
</organism>
<sequence>MKKKIILPAVLALSVLVVGILATNVYAQEISDYPAIVQKIADEFNLNISDVQQVSDEERDEKRAEAFARFADRLDDSVTDGKLTNAQKDAILDKHEEMQDKTEEVKDLSKEDRCENMQKLYEEFKSWFEEQGIDESILEGFGGGFAGRGFGRGFSGGYAIGNGR</sequence>
<accession>A0A1F7X5P4</accession>
<feature type="chain" id="PRO_5009533712" description="DUF5667 domain-containing protein" evidence="1">
    <location>
        <begin position="28"/>
        <end position="164"/>
    </location>
</feature>
<evidence type="ECO:0000313" key="2">
    <source>
        <dbReference type="EMBL" id="OGM10414.1"/>
    </source>
</evidence>
<evidence type="ECO:0000256" key="1">
    <source>
        <dbReference type="SAM" id="SignalP"/>
    </source>
</evidence>
<gene>
    <name evidence="2" type="ORF">A2Z67_02935</name>
</gene>
<dbReference type="EMBL" id="MGFQ01000013">
    <property type="protein sequence ID" value="OGM10414.1"/>
    <property type="molecule type" value="Genomic_DNA"/>
</dbReference>
<dbReference type="AlphaFoldDB" id="A0A1F7X5P4"/>
<comment type="caution">
    <text evidence="2">The sequence shown here is derived from an EMBL/GenBank/DDBJ whole genome shotgun (WGS) entry which is preliminary data.</text>
</comment>
<protein>
    <recommendedName>
        <fullName evidence="4">DUF5667 domain-containing protein</fullName>
    </recommendedName>
</protein>
<keyword evidence="1" id="KW-0732">Signal</keyword>
<name>A0A1F7X5P4_9BACT</name>
<reference evidence="2 3" key="1">
    <citation type="journal article" date="2016" name="Nat. Commun.">
        <title>Thousands of microbial genomes shed light on interconnected biogeochemical processes in an aquifer system.</title>
        <authorList>
            <person name="Anantharaman K."/>
            <person name="Brown C.T."/>
            <person name="Hug L.A."/>
            <person name="Sharon I."/>
            <person name="Castelle C.J."/>
            <person name="Probst A.J."/>
            <person name="Thomas B.C."/>
            <person name="Singh A."/>
            <person name="Wilkins M.J."/>
            <person name="Karaoz U."/>
            <person name="Brodie E.L."/>
            <person name="Williams K.H."/>
            <person name="Hubbard S.S."/>
            <person name="Banfield J.F."/>
        </authorList>
    </citation>
    <scope>NUCLEOTIDE SEQUENCE [LARGE SCALE GENOMIC DNA]</scope>
</reference>
<evidence type="ECO:0000313" key="3">
    <source>
        <dbReference type="Proteomes" id="UP000176939"/>
    </source>
</evidence>
<evidence type="ECO:0008006" key="4">
    <source>
        <dbReference type="Google" id="ProtNLM"/>
    </source>
</evidence>
<dbReference type="Proteomes" id="UP000176939">
    <property type="component" value="Unassembled WGS sequence"/>
</dbReference>